<proteinExistence type="predicted"/>
<evidence type="ECO:0000313" key="1">
    <source>
        <dbReference type="EMBL" id="KAG8008694.1"/>
    </source>
</evidence>
<evidence type="ECO:0000313" key="2">
    <source>
        <dbReference type="Proteomes" id="UP000805704"/>
    </source>
</evidence>
<feature type="non-terminal residue" evidence="1">
    <location>
        <position position="1"/>
    </location>
</feature>
<keyword evidence="2" id="KW-1185">Reference proteome</keyword>
<accession>A0ACB7F3D3</accession>
<reference evidence="1" key="1">
    <citation type="submission" date="2020-04" db="EMBL/GenBank/DDBJ databases">
        <title>A chromosome-scale assembly and high-density genetic map of the yellow drum (Nibea albiflora) genome.</title>
        <authorList>
            <person name="Xu D."/>
            <person name="Zhang W."/>
            <person name="Chen R."/>
            <person name="Tan P."/>
            <person name="Wang L."/>
            <person name="Song H."/>
            <person name="Tian L."/>
            <person name="Zhu Q."/>
            <person name="Wang B."/>
        </authorList>
    </citation>
    <scope>NUCLEOTIDE SEQUENCE</scope>
    <source>
        <strain evidence="1">ZJHYS-2018</strain>
    </source>
</reference>
<dbReference type="EMBL" id="CM024806">
    <property type="protein sequence ID" value="KAG8008694.1"/>
    <property type="molecule type" value="Genomic_DNA"/>
</dbReference>
<dbReference type="Proteomes" id="UP000805704">
    <property type="component" value="Chromosome 18"/>
</dbReference>
<comment type="caution">
    <text evidence="1">The sequence shown here is derived from an EMBL/GenBank/DDBJ whole genome shotgun (WGS) entry which is preliminary data.</text>
</comment>
<protein>
    <submittedName>
        <fullName evidence="1">Hyaluronan-binding protein 2</fullName>
    </submittedName>
</protein>
<name>A0ACB7F3D3_NIBAL</name>
<gene>
    <name evidence="1" type="primary">HABP2.2</name>
    <name evidence="1" type="ORF">GBF38_010287</name>
</gene>
<organism evidence="1 2">
    <name type="scientific">Nibea albiflora</name>
    <name type="common">Yellow drum</name>
    <name type="synonym">Corvina albiflora</name>
    <dbReference type="NCBI Taxonomy" id="240163"/>
    <lineage>
        <taxon>Eukaryota</taxon>
        <taxon>Metazoa</taxon>
        <taxon>Chordata</taxon>
        <taxon>Craniata</taxon>
        <taxon>Vertebrata</taxon>
        <taxon>Euteleostomi</taxon>
        <taxon>Actinopterygii</taxon>
        <taxon>Neopterygii</taxon>
        <taxon>Teleostei</taxon>
        <taxon>Neoteleostei</taxon>
        <taxon>Acanthomorphata</taxon>
        <taxon>Eupercaria</taxon>
        <taxon>Sciaenidae</taxon>
        <taxon>Nibea</taxon>
    </lineage>
</organism>
<sequence length="723" mass="78562">KGLNASLFLTDYYYYDYVTESPAEDFDLSLDDWLYELLDITNSCDPNPCLNGGLCDTTADGGFVCSCPEPYTGKKCQTATSCRPNPCQNGGSCMKTSKRLQCSCPAGYTGKFCEVGPNDCYQGDGESYRGMVSETVEGEECLDWNSFFIVQKGGDPFKEYAGFDGIGPHSYCRISKGMLKCMNKTPPTPPVTDQTPAKPDVTPGQFSQCGRPQPGRSARIFGGKKSLPGAHPWQVSLQSRPRGSNGPFSHLCGGILLESCWVLTAAHCMVTQGGPLVCERNGTHYVVGVVSWGDGCGKKVQAWCLRQRRKICGLDKSSFTLIRMRVAAVQLVDIEVYDISWSDYEYSDVPEITPAMSDWLFELLNETSEAGPCEPNPCHNGGLCVLKNDTDFACACPEPYIGIRCQKVANLCGNVKCGFGDCVVNLNKHPYYECKCKHLYQGPDCKQVSSSPCEPNPCKNGGSCKSKGRRLRCFCQGGHTGKFCEIDSPTRPSALPKIPPVNGTDVTNGSAEFSQCGLSRSVHTSRIYGGSKSLPGAHPWQVSLQYRTKGSTDEFHHLCGGILISSCWVLTAAHCIEDTDEFQVVLGGVNIVKDEAMDQTIPVIETILHEHYNMTSDALQNDIGSYSPKLMNARVFLISDERCSAPDIYEGLLDSSMLCAGVLQGGIDSCQGDSGGPLICEQNGISYIVGVVSWGDGCGLENKPGVYANVYGFLTWIKSKIYS</sequence>